<dbReference type="SUPFAM" id="SSF46785">
    <property type="entry name" value="Winged helix' DNA-binding domain"/>
    <property type="match status" value="1"/>
</dbReference>
<dbReference type="GO" id="GO:0005829">
    <property type="term" value="C:cytosol"/>
    <property type="evidence" value="ECO:0007669"/>
    <property type="project" value="TreeGrafter"/>
</dbReference>
<dbReference type="AlphaFoldDB" id="A0A943LV50"/>
<dbReference type="EMBL" id="JAHAGS010000258">
    <property type="protein sequence ID" value="MBS6098453.1"/>
    <property type="molecule type" value="Genomic_DNA"/>
</dbReference>
<evidence type="ECO:0000313" key="2">
    <source>
        <dbReference type="Proteomes" id="UP000703822"/>
    </source>
</evidence>
<dbReference type="PANTHER" id="PTHR33221:SF2">
    <property type="entry name" value="TRANSCRIPTIONAL REGULATOR"/>
    <property type="match status" value="1"/>
</dbReference>
<dbReference type="Pfam" id="PF02082">
    <property type="entry name" value="Rrf2"/>
    <property type="match status" value="1"/>
</dbReference>
<evidence type="ECO:0000313" key="1">
    <source>
        <dbReference type="EMBL" id="MBS6098453.1"/>
    </source>
</evidence>
<name>A0A943LV50_STRVE</name>
<dbReference type="Proteomes" id="UP000703822">
    <property type="component" value="Unassembled WGS sequence"/>
</dbReference>
<protein>
    <submittedName>
        <fullName evidence="1">Rrf2 family transcriptional regulator</fullName>
    </submittedName>
</protein>
<dbReference type="Gene3D" id="1.10.10.10">
    <property type="entry name" value="Winged helix-like DNA-binding domain superfamily/Winged helix DNA-binding domain"/>
    <property type="match status" value="1"/>
</dbReference>
<dbReference type="GO" id="GO:0003700">
    <property type="term" value="F:DNA-binding transcription factor activity"/>
    <property type="evidence" value="ECO:0007669"/>
    <property type="project" value="TreeGrafter"/>
</dbReference>
<reference evidence="1" key="1">
    <citation type="submission" date="2021-05" db="EMBL/GenBank/DDBJ databases">
        <title>Infant gut strain persistence is associated with maternal origin, phylogeny, and functional potential including surface adhesion and iron acquisition.</title>
        <authorList>
            <person name="Lou Y.C."/>
        </authorList>
    </citation>
    <scope>NUCLEOTIDE SEQUENCE</scope>
    <source>
        <strain evidence="1">L3_122_031G1_dasL3_122_031G1_maxbin2.maxbin.025s ta_sub</strain>
    </source>
</reference>
<dbReference type="InterPro" id="IPR036390">
    <property type="entry name" value="WH_DNA-bd_sf"/>
</dbReference>
<proteinExistence type="predicted"/>
<dbReference type="NCBIfam" id="TIGR00738">
    <property type="entry name" value="rrf2_super"/>
    <property type="match status" value="1"/>
</dbReference>
<dbReference type="PANTHER" id="PTHR33221">
    <property type="entry name" value="WINGED HELIX-TURN-HELIX TRANSCRIPTIONAL REGULATOR, RRF2 FAMILY"/>
    <property type="match status" value="1"/>
</dbReference>
<organism evidence="1 2">
    <name type="scientific">Streptococcus vestibularis</name>
    <dbReference type="NCBI Taxonomy" id="1343"/>
    <lineage>
        <taxon>Bacteria</taxon>
        <taxon>Bacillati</taxon>
        <taxon>Bacillota</taxon>
        <taxon>Bacilli</taxon>
        <taxon>Lactobacillales</taxon>
        <taxon>Streptococcaceae</taxon>
        <taxon>Streptococcus</taxon>
    </lineage>
</organism>
<comment type="caution">
    <text evidence="1">The sequence shown here is derived from an EMBL/GenBank/DDBJ whole genome shotgun (WGS) entry which is preliminary data.</text>
</comment>
<dbReference type="PROSITE" id="PS51197">
    <property type="entry name" value="HTH_RRF2_2"/>
    <property type="match status" value="1"/>
</dbReference>
<gene>
    <name evidence="1" type="ORF">KH901_08465</name>
</gene>
<dbReference type="InterPro" id="IPR036388">
    <property type="entry name" value="WH-like_DNA-bd_sf"/>
</dbReference>
<sequence length="152" mass="17149">MFITLEADYAVRIVSVLCREKDKMDAKTISNDACVTLRFALKILRKLVAADIVKSYKGTQGGYIINKDPAQLTLKDVLEAIEGTYYFSRCLSPDCTCNRGADGICCYQKAFNEISEMVRNKLDTYTFAELIANSEEFNREDTANETQQEIQA</sequence>
<dbReference type="InterPro" id="IPR000944">
    <property type="entry name" value="Tscrpt_reg_Rrf2"/>
</dbReference>
<accession>A0A943LV50</accession>